<dbReference type="Proteomes" id="UP000321595">
    <property type="component" value="Chromosome"/>
</dbReference>
<evidence type="ECO:0000256" key="7">
    <source>
        <dbReference type="ARBA" id="ARBA00023237"/>
    </source>
</evidence>
<keyword evidence="13" id="KW-1185">Reference proteome</keyword>
<keyword evidence="5 9" id="KW-0798">TonB box</keyword>
<dbReference type="InterPro" id="IPR036942">
    <property type="entry name" value="Beta-barrel_TonB_sf"/>
</dbReference>
<keyword evidence="7 8" id="KW-0998">Cell outer membrane</keyword>
<keyword evidence="4 8" id="KW-0812">Transmembrane</keyword>
<evidence type="ECO:0000259" key="10">
    <source>
        <dbReference type="Pfam" id="PF00593"/>
    </source>
</evidence>
<dbReference type="InterPro" id="IPR000531">
    <property type="entry name" value="Beta-barrel_TonB"/>
</dbReference>
<evidence type="ECO:0000256" key="1">
    <source>
        <dbReference type="ARBA" id="ARBA00004571"/>
    </source>
</evidence>
<keyword evidence="12" id="KW-0675">Receptor</keyword>
<dbReference type="Pfam" id="PF07715">
    <property type="entry name" value="Plug"/>
    <property type="match status" value="1"/>
</dbReference>
<accession>A0A5B8XWT3</accession>
<dbReference type="GO" id="GO:0009279">
    <property type="term" value="C:cell outer membrane"/>
    <property type="evidence" value="ECO:0007669"/>
    <property type="project" value="UniProtKB-SubCell"/>
</dbReference>
<dbReference type="PANTHER" id="PTHR30069:SF37">
    <property type="entry name" value="FERRIC VIBRIOBACTIN RECEPTOR VIUA"/>
    <property type="match status" value="1"/>
</dbReference>
<keyword evidence="3 8" id="KW-1134">Transmembrane beta strand</keyword>
<dbReference type="InterPro" id="IPR012910">
    <property type="entry name" value="Plug_dom"/>
</dbReference>
<evidence type="ECO:0000313" key="13">
    <source>
        <dbReference type="Proteomes" id="UP000321595"/>
    </source>
</evidence>
<dbReference type="AlphaFoldDB" id="A0A5B8XWT3"/>
<dbReference type="EMBL" id="CP042467">
    <property type="protein sequence ID" value="QED29428.1"/>
    <property type="molecule type" value="Genomic_DNA"/>
</dbReference>
<dbReference type="SUPFAM" id="SSF56935">
    <property type="entry name" value="Porins"/>
    <property type="match status" value="1"/>
</dbReference>
<name>A0A5B8XWT3_9DELT</name>
<evidence type="ECO:0000256" key="6">
    <source>
        <dbReference type="ARBA" id="ARBA00023136"/>
    </source>
</evidence>
<comment type="similarity">
    <text evidence="8 9">Belongs to the TonB-dependent receptor family.</text>
</comment>
<dbReference type="PANTHER" id="PTHR30069">
    <property type="entry name" value="TONB-DEPENDENT OUTER MEMBRANE RECEPTOR"/>
    <property type="match status" value="1"/>
</dbReference>
<evidence type="ECO:0000259" key="11">
    <source>
        <dbReference type="Pfam" id="PF07715"/>
    </source>
</evidence>
<reference evidence="12 13" key="1">
    <citation type="submission" date="2019-08" db="EMBL/GenBank/DDBJ databases">
        <authorList>
            <person name="Liang Q."/>
        </authorList>
    </citation>
    <scope>NUCLEOTIDE SEQUENCE [LARGE SCALE GENOMIC DNA]</scope>
    <source>
        <strain evidence="12 13">V1718</strain>
    </source>
</reference>
<dbReference type="InterPro" id="IPR037066">
    <property type="entry name" value="Plug_dom_sf"/>
</dbReference>
<protein>
    <submittedName>
        <fullName evidence="12">TonB-dependent receptor</fullName>
    </submittedName>
</protein>
<evidence type="ECO:0000313" key="12">
    <source>
        <dbReference type="EMBL" id="QED29428.1"/>
    </source>
</evidence>
<keyword evidence="2 8" id="KW-0813">Transport</keyword>
<feature type="domain" description="TonB-dependent receptor plug" evidence="11">
    <location>
        <begin position="59"/>
        <end position="152"/>
    </location>
</feature>
<dbReference type="GO" id="GO:0044718">
    <property type="term" value="P:siderophore transmembrane transport"/>
    <property type="evidence" value="ECO:0007669"/>
    <property type="project" value="TreeGrafter"/>
</dbReference>
<keyword evidence="6 8" id="KW-0472">Membrane</keyword>
<evidence type="ECO:0000256" key="4">
    <source>
        <dbReference type="ARBA" id="ARBA00022692"/>
    </source>
</evidence>
<dbReference type="GO" id="GO:0015344">
    <property type="term" value="F:siderophore uptake transmembrane transporter activity"/>
    <property type="evidence" value="ECO:0007669"/>
    <property type="project" value="TreeGrafter"/>
</dbReference>
<evidence type="ECO:0000256" key="5">
    <source>
        <dbReference type="ARBA" id="ARBA00023077"/>
    </source>
</evidence>
<proteinExistence type="inferred from homology"/>
<dbReference type="Gene3D" id="2.170.130.10">
    <property type="entry name" value="TonB-dependent receptor, plug domain"/>
    <property type="match status" value="1"/>
</dbReference>
<dbReference type="KEGG" id="bbae:FRD01_19750"/>
<evidence type="ECO:0000256" key="2">
    <source>
        <dbReference type="ARBA" id="ARBA00022448"/>
    </source>
</evidence>
<dbReference type="Gene3D" id="2.40.170.20">
    <property type="entry name" value="TonB-dependent receptor, beta-barrel domain"/>
    <property type="match status" value="1"/>
</dbReference>
<evidence type="ECO:0000256" key="8">
    <source>
        <dbReference type="PROSITE-ProRule" id="PRU01360"/>
    </source>
</evidence>
<sequence length="654" mass="70582">MTTLFARRERGRILKRSAHIGLLVAATVLVPKFLAAQEHRVETRASAPIHPTGVTSKVDLRDSFLDGDSQEELERESGVEIRSHGGLGQPAYVLVRGSSPRQVAVSIDSVPLDVPFGVGTDLGTLLLPGVVSADIYRGAAGISAGATGLNGTLDFRTQTRHSPGWGSHVGALGGSNQTMGLQAGAWLAGTKSQVSFSAQTRASEGDYDFVDAQGQEHRRINNDHRALGAALTASHAFSNVRHVGASIRFSGTERGSAGPAEFQESFSDARVEDAFGLGTLNAKQLNVIKNTYFSLDLEESLDVQLRQNRYLNPDAFSGGGILQTDSDFWSSGGTLNAAVYSSDLESPWKVDLSVRFRHESYQGEESGEIRSSLERSRSLAETSTLAHYMPTHWLEFTGAIRANISQGDGGVSAFLPAFGAALIPTEGFRLVGNVARTLRRPDFDELFLNLESIRGNPDLEPERALVWDIGAEVAFETIQAGLTFFQNNTEDMILFLPITSAVTEAQNIDPTRAYGLEARLDWTLAKPVDLELSGTWTRAELAETSDQVPHQPDFSGRVGARLRLDQWIPGTQKASLNAGLSGRSETNLDTFGSIKAPAFATMDAGLAWSPNAWLSLRARGLNLFDRRDLTDSLQAPLPGRTIFVSAQISTEGAL</sequence>
<evidence type="ECO:0000256" key="3">
    <source>
        <dbReference type="ARBA" id="ARBA00022452"/>
    </source>
</evidence>
<gene>
    <name evidence="12" type="ORF">FRD01_19750</name>
</gene>
<feature type="domain" description="TonB-dependent receptor-like beta-barrel" evidence="10">
    <location>
        <begin position="183"/>
        <end position="623"/>
    </location>
</feature>
<organism evidence="12 13">
    <name type="scientific">Microvenator marinus</name>
    <dbReference type="NCBI Taxonomy" id="2600177"/>
    <lineage>
        <taxon>Bacteria</taxon>
        <taxon>Deltaproteobacteria</taxon>
        <taxon>Bradymonadales</taxon>
        <taxon>Microvenatoraceae</taxon>
        <taxon>Microvenator</taxon>
    </lineage>
</organism>
<comment type="subcellular location">
    <subcellularLocation>
        <location evidence="1 8">Cell outer membrane</location>
        <topology evidence="1 8">Multi-pass membrane protein</topology>
    </subcellularLocation>
</comment>
<dbReference type="Pfam" id="PF00593">
    <property type="entry name" value="TonB_dep_Rec_b-barrel"/>
    <property type="match status" value="1"/>
</dbReference>
<evidence type="ECO:0000256" key="9">
    <source>
        <dbReference type="RuleBase" id="RU003357"/>
    </source>
</evidence>
<dbReference type="PROSITE" id="PS52016">
    <property type="entry name" value="TONB_DEPENDENT_REC_3"/>
    <property type="match status" value="1"/>
</dbReference>
<dbReference type="InterPro" id="IPR039426">
    <property type="entry name" value="TonB-dep_rcpt-like"/>
</dbReference>